<accession>A0ABX6QJ47</accession>
<dbReference type="Pfam" id="PF12291">
    <property type="entry name" value="DUF3623"/>
    <property type="match status" value="1"/>
</dbReference>
<feature type="transmembrane region" description="Helical" evidence="2">
    <location>
        <begin position="112"/>
        <end position="134"/>
    </location>
</feature>
<protein>
    <submittedName>
        <fullName evidence="3">DUF3623 domain-containing protein</fullName>
    </submittedName>
</protein>
<keyword evidence="2" id="KW-1133">Transmembrane helix</keyword>
<name>A0ABX6QJ47_9HYPH</name>
<feature type="transmembrane region" description="Helical" evidence="2">
    <location>
        <begin position="189"/>
        <end position="211"/>
    </location>
</feature>
<evidence type="ECO:0000256" key="2">
    <source>
        <dbReference type="SAM" id="Phobius"/>
    </source>
</evidence>
<feature type="transmembrane region" description="Helical" evidence="2">
    <location>
        <begin position="223"/>
        <end position="243"/>
    </location>
</feature>
<dbReference type="InterPro" id="IPR017496">
    <property type="entry name" value="Photo_alph_chp2"/>
</dbReference>
<sequence>MDFTSPLAALFIAIVVWWLSTGIVLFAVNQAEAGSGGLWKLMVPMTCVGIIGFALMVIGSEHKTPMGSYMGFFGALFVWSWHEAAFLTGALTGSRRTECPPGLSGWGRFRAAWEAVCDHEIAILLTGMGLWLALAGADNLFGLAAFGLLWGMRISAKLLIFLGAPHAISEMMPRRIAHLKSYFNTTRTTPLFPLLLAVAMGLLIVLVAGAMRSTEDYSLVGHTLLAAFMALAIVEHVVLVLPVSDTALWRWAMAKPAVQAISGEARMGQRGRQRHRSEHPSNKQ</sequence>
<organism evidence="3 4">
    <name type="scientific">Peteryoungia desertarenae</name>
    <dbReference type="NCBI Taxonomy" id="1813451"/>
    <lineage>
        <taxon>Bacteria</taxon>
        <taxon>Pseudomonadati</taxon>
        <taxon>Pseudomonadota</taxon>
        <taxon>Alphaproteobacteria</taxon>
        <taxon>Hyphomicrobiales</taxon>
        <taxon>Rhizobiaceae</taxon>
        <taxon>Peteryoungia</taxon>
    </lineage>
</organism>
<evidence type="ECO:0000313" key="4">
    <source>
        <dbReference type="Proteomes" id="UP000308530"/>
    </source>
</evidence>
<feature type="region of interest" description="Disordered" evidence="1">
    <location>
        <begin position="264"/>
        <end position="284"/>
    </location>
</feature>
<keyword evidence="2" id="KW-0472">Membrane</keyword>
<keyword evidence="2" id="KW-0812">Transmembrane</keyword>
<evidence type="ECO:0000256" key="1">
    <source>
        <dbReference type="SAM" id="MobiDB-lite"/>
    </source>
</evidence>
<feature type="transmembrane region" description="Helical" evidence="2">
    <location>
        <begin position="70"/>
        <end position="91"/>
    </location>
</feature>
<gene>
    <name evidence="3" type="ORF">FE840_002380</name>
</gene>
<evidence type="ECO:0000313" key="3">
    <source>
        <dbReference type="EMBL" id="QLF68487.1"/>
    </source>
</evidence>
<feature type="transmembrane region" description="Helical" evidence="2">
    <location>
        <begin position="140"/>
        <end position="168"/>
    </location>
</feature>
<dbReference type="EMBL" id="CP058350">
    <property type="protein sequence ID" value="QLF68487.1"/>
    <property type="molecule type" value="Genomic_DNA"/>
</dbReference>
<dbReference type="RefSeq" id="WP_138288572.1">
    <property type="nucleotide sequence ID" value="NZ_CP058350.1"/>
</dbReference>
<feature type="transmembrane region" description="Helical" evidence="2">
    <location>
        <begin position="38"/>
        <end position="58"/>
    </location>
</feature>
<feature type="transmembrane region" description="Helical" evidence="2">
    <location>
        <begin position="6"/>
        <end position="26"/>
    </location>
</feature>
<keyword evidence="4" id="KW-1185">Reference proteome</keyword>
<dbReference type="Proteomes" id="UP000308530">
    <property type="component" value="Chromosome"/>
</dbReference>
<reference evidence="3 4" key="1">
    <citation type="submission" date="2020-06" db="EMBL/GenBank/DDBJ databases">
        <title>Genome sequence of Rhizobium sp strain ADMK78.</title>
        <authorList>
            <person name="Rahi P."/>
        </authorList>
    </citation>
    <scope>NUCLEOTIDE SEQUENCE [LARGE SCALE GENOMIC DNA]</scope>
    <source>
        <strain evidence="3 4">ADMK78</strain>
    </source>
</reference>
<proteinExistence type="predicted"/>
<dbReference type="NCBIfam" id="TIGR03055">
    <property type="entry name" value="photo_alph_chp2"/>
    <property type="match status" value="1"/>
</dbReference>